<dbReference type="AlphaFoldDB" id="A0A183GWT6"/>
<organism evidence="4 5">
    <name type="scientific">Heligmosomoides polygyrus</name>
    <name type="common">Parasitic roundworm</name>
    <dbReference type="NCBI Taxonomy" id="6339"/>
    <lineage>
        <taxon>Eukaryota</taxon>
        <taxon>Metazoa</taxon>
        <taxon>Ecdysozoa</taxon>
        <taxon>Nematoda</taxon>
        <taxon>Chromadorea</taxon>
        <taxon>Rhabditida</taxon>
        <taxon>Rhabditina</taxon>
        <taxon>Rhabditomorpha</taxon>
        <taxon>Strongyloidea</taxon>
        <taxon>Heligmosomidae</taxon>
        <taxon>Heligmosomoides</taxon>
    </lineage>
</organism>
<keyword evidence="4" id="KW-1185">Reference proteome</keyword>
<accession>A0A183GWT6</accession>
<dbReference type="InterPro" id="IPR001611">
    <property type="entry name" value="Leu-rich_rpt"/>
</dbReference>
<dbReference type="PANTHER" id="PTHR48051:SF54">
    <property type="entry name" value="LEUCINE-RICH REPEAT-CONTAINING PROTEIN"/>
    <property type="match status" value="1"/>
</dbReference>
<dbReference type="PROSITE" id="PS51450">
    <property type="entry name" value="LRR"/>
    <property type="match status" value="2"/>
</dbReference>
<name>A0A183GWT6_HELPZ</name>
<accession>A0A3P8G2S1</accession>
<dbReference type="InterPro" id="IPR032675">
    <property type="entry name" value="LRR_dom_sf"/>
</dbReference>
<dbReference type="EMBL" id="UZAH01042201">
    <property type="protein sequence ID" value="VDP61375.1"/>
    <property type="molecule type" value="Genomic_DNA"/>
</dbReference>
<dbReference type="PANTHER" id="PTHR48051">
    <property type="match status" value="1"/>
</dbReference>
<gene>
    <name evidence="3" type="ORF">HPBE_LOCUS27155</name>
</gene>
<evidence type="ECO:0000256" key="1">
    <source>
        <dbReference type="ARBA" id="ARBA00022614"/>
    </source>
</evidence>
<proteinExistence type="predicted"/>
<keyword evidence="2" id="KW-0677">Repeat</keyword>
<evidence type="ECO:0000313" key="4">
    <source>
        <dbReference type="Proteomes" id="UP000050761"/>
    </source>
</evidence>
<dbReference type="OrthoDB" id="1394818at2759"/>
<dbReference type="Proteomes" id="UP000050761">
    <property type="component" value="Unassembled WGS sequence"/>
</dbReference>
<sequence length="140" mass="15588">MEWLTKSKAKESGKALETTELTVSTSNAHKTNGQRNVCDLSDRRLTLLPESLLCSDTFEVHQLNLRRNSLSSRGTNDPSPVQLGWLDDLSRLVSLTTLDLSSNHLTAFPTSTVQLPNLQKLNLSSNCIQSIPTSIRLLRR</sequence>
<keyword evidence="1" id="KW-0433">Leucine-rich repeat</keyword>
<evidence type="ECO:0000313" key="3">
    <source>
        <dbReference type="EMBL" id="VDP61375.1"/>
    </source>
</evidence>
<dbReference type="InterPro" id="IPR003591">
    <property type="entry name" value="Leu-rich_rpt_typical-subtyp"/>
</dbReference>
<evidence type="ECO:0000256" key="2">
    <source>
        <dbReference type="ARBA" id="ARBA00022737"/>
    </source>
</evidence>
<dbReference type="WBParaSite" id="HPBE_0002715601-mRNA-1">
    <property type="protein sequence ID" value="HPBE_0002715601-mRNA-1"/>
    <property type="gene ID" value="HPBE_0002715601"/>
</dbReference>
<dbReference type="Gene3D" id="3.80.10.10">
    <property type="entry name" value="Ribonuclease Inhibitor"/>
    <property type="match status" value="1"/>
</dbReference>
<reference evidence="3 4" key="1">
    <citation type="submission" date="2018-11" db="EMBL/GenBank/DDBJ databases">
        <authorList>
            <consortium name="Pathogen Informatics"/>
        </authorList>
    </citation>
    <scope>NUCLEOTIDE SEQUENCE [LARGE SCALE GENOMIC DNA]</scope>
</reference>
<dbReference type="InterPro" id="IPR050216">
    <property type="entry name" value="LRR_domain-containing"/>
</dbReference>
<reference evidence="5" key="2">
    <citation type="submission" date="2019-09" db="UniProtKB">
        <authorList>
            <consortium name="WormBaseParasite"/>
        </authorList>
    </citation>
    <scope>IDENTIFICATION</scope>
</reference>
<dbReference type="SMART" id="SM00369">
    <property type="entry name" value="LRR_TYP"/>
    <property type="match status" value="2"/>
</dbReference>
<dbReference type="PRINTS" id="PR00019">
    <property type="entry name" value="LEURICHRPT"/>
</dbReference>
<dbReference type="SUPFAM" id="SSF52058">
    <property type="entry name" value="L domain-like"/>
    <property type="match status" value="1"/>
</dbReference>
<evidence type="ECO:0000313" key="5">
    <source>
        <dbReference type="WBParaSite" id="HPBE_0002715601-mRNA-1"/>
    </source>
</evidence>
<protein>
    <submittedName>
        <fullName evidence="5">LRRCT domain-containing protein</fullName>
    </submittedName>
</protein>
<dbReference type="GO" id="GO:0005737">
    <property type="term" value="C:cytoplasm"/>
    <property type="evidence" value="ECO:0007669"/>
    <property type="project" value="TreeGrafter"/>
</dbReference>
<dbReference type="Pfam" id="PF13855">
    <property type="entry name" value="LRR_8"/>
    <property type="match status" value="1"/>
</dbReference>